<gene>
    <name evidence="2" type="ORF">TR140347</name>
</gene>
<accession>A0A0V0J5A3</accession>
<evidence type="ECO:0000313" key="2">
    <source>
        <dbReference type="EMBL" id="JAP60292.1"/>
    </source>
</evidence>
<proteinExistence type="predicted"/>
<name>A0A0V0J5A3_SCHSO</name>
<feature type="region of interest" description="Disordered" evidence="1">
    <location>
        <begin position="159"/>
        <end position="233"/>
    </location>
</feature>
<sequence>FIIEEPAGVCSGKCTCARVSSAPEMLLVRLVHNYDQLRSIIESNISKFKKNVRRILKASRRGDASERRFIIEEPAGCELIIKLSRSVDLLFDTGDAETKCPWAEMPYTCVEVECPSLGFVSEESHHTPLKRNRKVSEVMVDEIYDRLSKIETVLHIAGESPVPPKSKEIDDAGETPRKAPMQPKLQKISCPSAVSPDPRKSPTKPTLPVQPPQSSKSPKLINSIQEQTSSPSKGELKLADLALLLSGVILLFS</sequence>
<dbReference type="AlphaFoldDB" id="A0A0V0J5A3"/>
<protein>
    <submittedName>
        <fullName evidence="2">Uncharacterized protein</fullName>
    </submittedName>
</protein>
<dbReference type="EMBL" id="GEEE01002933">
    <property type="protein sequence ID" value="JAP60292.1"/>
    <property type="molecule type" value="Transcribed_RNA"/>
</dbReference>
<reference evidence="2" key="1">
    <citation type="submission" date="2016-01" db="EMBL/GenBank/DDBJ databases">
        <title>Reference transcriptome for the parasite Schistocephalus solidus: insights into the molecular evolution of parasitism.</title>
        <authorList>
            <person name="Hebert F.O."/>
            <person name="Grambauer S."/>
            <person name="Barber I."/>
            <person name="Landry C.R."/>
            <person name="Aubin-Horth N."/>
        </authorList>
    </citation>
    <scope>NUCLEOTIDE SEQUENCE</scope>
</reference>
<feature type="compositionally biased region" description="Basic and acidic residues" evidence="1">
    <location>
        <begin position="165"/>
        <end position="177"/>
    </location>
</feature>
<evidence type="ECO:0000256" key="1">
    <source>
        <dbReference type="SAM" id="MobiDB-lite"/>
    </source>
</evidence>
<feature type="non-terminal residue" evidence="2">
    <location>
        <position position="1"/>
    </location>
</feature>
<feature type="compositionally biased region" description="Polar residues" evidence="1">
    <location>
        <begin position="220"/>
        <end position="232"/>
    </location>
</feature>
<dbReference type="EMBL" id="GEEE01012934">
    <property type="protein sequence ID" value="JAP50291.1"/>
    <property type="molecule type" value="Transcribed_RNA"/>
</dbReference>
<organism evidence="2">
    <name type="scientific">Schistocephalus solidus</name>
    <name type="common">Tapeworm</name>
    <dbReference type="NCBI Taxonomy" id="70667"/>
    <lineage>
        <taxon>Eukaryota</taxon>
        <taxon>Metazoa</taxon>
        <taxon>Spiralia</taxon>
        <taxon>Lophotrochozoa</taxon>
        <taxon>Platyhelminthes</taxon>
        <taxon>Cestoda</taxon>
        <taxon>Eucestoda</taxon>
        <taxon>Diphyllobothriidea</taxon>
        <taxon>Diphyllobothriidae</taxon>
        <taxon>Schistocephalus</taxon>
    </lineage>
</organism>